<dbReference type="EMBL" id="AB909384">
    <property type="protein sequence ID" value="BAP90369.1"/>
    <property type="molecule type" value="mRNA"/>
</dbReference>
<evidence type="ECO:0000313" key="3">
    <source>
        <dbReference type="EMBL" id="BAP90369.1"/>
    </source>
</evidence>
<dbReference type="Pfam" id="PF00201">
    <property type="entry name" value="UDPGT"/>
    <property type="match status" value="1"/>
</dbReference>
<organism evidence="3">
    <name type="scientific">Fagopyrum esculentum</name>
    <name type="common">Common buckwheat</name>
    <name type="synonym">Polygonum fagopyrum</name>
    <dbReference type="NCBI Taxonomy" id="3617"/>
    <lineage>
        <taxon>Eukaryota</taxon>
        <taxon>Viridiplantae</taxon>
        <taxon>Streptophyta</taxon>
        <taxon>Embryophyta</taxon>
        <taxon>Tracheophyta</taxon>
        <taxon>Spermatophyta</taxon>
        <taxon>Magnoliopsida</taxon>
        <taxon>eudicotyledons</taxon>
        <taxon>Gunneridae</taxon>
        <taxon>Pentapetalae</taxon>
        <taxon>Caryophyllales</taxon>
        <taxon>Polygonaceae</taxon>
        <taxon>Polygonoideae</taxon>
        <taxon>Fagopyreae</taxon>
        <taxon>Fagopyrum</taxon>
    </lineage>
</organism>
<proteinExistence type="evidence at transcript level"/>
<dbReference type="PANTHER" id="PTHR48048:SF45">
    <property type="entry name" value="GLYCOSYLTRANSFERASE"/>
    <property type="match status" value="1"/>
</dbReference>
<dbReference type="PANTHER" id="PTHR48048">
    <property type="entry name" value="GLYCOSYLTRANSFERASE"/>
    <property type="match status" value="1"/>
</dbReference>
<reference evidence="3" key="1">
    <citation type="journal article" date="2014" name="Plant J.">
        <title>Purification, molecular cloning and functional characterization of flavonoid C-glucosyltransferases from Fagopyrum esculentum M. (buckwheat) cotyledon.</title>
        <authorList>
            <person name="Nagatomo Y."/>
            <person name="Usui S."/>
            <person name="Ito T."/>
            <person name="Kato A."/>
            <person name="Shimosaka M."/>
            <person name="Taguchi G."/>
        </authorList>
    </citation>
    <scope>NUCLEOTIDE SEQUENCE</scope>
</reference>
<dbReference type="AlphaFoldDB" id="A0A0A1H9X0"/>
<gene>
    <name evidence="3" type="primary">FeGT8</name>
</gene>
<dbReference type="Gene3D" id="3.40.50.2000">
    <property type="entry name" value="Glycogen Phosphorylase B"/>
    <property type="match status" value="2"/>
</dbReference>
<protein>
    <submittedName>
        <fullName evidence="3">UDP-glycose: glycosyltransferase UGT71U1</fullName>
    </submittedName>
</protein>
<keyword evidence="2 3" id="KW-0808">Transferase</keyword>
<dbReference type="GO" id="GO:0035251">
    <property type="term" value="F:UDP-glucosyltransferase activity"/>
    <property type="evidence" value="ECO:0007669"/>
    <property type="project" value="InterPro"/>
</dbReference>
<evidence type="ECO:0000256" key="1">
    <source>
        <dbReference type="ARBA" id="ARBA00009995"/>
    </source>
</evidence>
<sequence length="479" mass="52925">MKKAELVFIPSPGAGHTVSAAEFANRLIARDARISVTILTMSSPFTTAASSTSTYPNPEPSVDVPRYISLPQVQLPPIKILQDSIEEYISTFAASHSHFVRNELISLQKSPEIPVYLVVDMFCTAFIDVANELGIPSYVFFTSGSAFLGLRLNLPDLYERTGIAKFIESEPEFEIPSFRNPVPASGFPGFAFNKSGYTSFMNHARKFQETKGIMVNTFAELEPYAIKSLTEISPNKVPVVYTIGPVLNLKGAAHKPCDQDIRARIMNWLDIQPESSVVYLCFGSVGSFEEEQVKEIAKGLNQSGQRFLWSLRKRITEGAIRPTDYTDEELKSVLPDDFRTFVAEGRGMVCGWAPQVEILAHKAIGSFVTHCGWNSTLESVWFGKPIVAWPLYAEQRVNAFELVKELGLAAAWLGYGTKPGDVVTANEVESAVRSVMDKDNPVRSKVKEISEVSRLTLLDGGSSFNSIGSFIKNIIPEEL</sequence>
<dbReference type="FunFam" id="3.40.50.2000:FF:000056">
    <property type="entry name" value="Glycosyltransferase"/>
    <property type="match status" value="1"/>
</dbReference>
<evidence type="ECO:0000256" key="2">
    <source>
        <dbReference type="ARBA" id="ARBA00022679"/>
    </source>
</evidence>
<dbReference type="InterPro" id="IPR002213">
    <property type="entry name" value="UDP_glucos_trans"/>
</dbReference>
<name>A0A0A1H9X0_FAGES</name>
<comment type="similarity">
    <text evidence="1">Belongs to the UDP-glycosyltransferase family.</text>
</comment>
<dbReference type="InterPro" id="IPR050481">
    <property type="entry name" value="UDP-glycosyltransf_plant"/>
</dbReference>
<accession>A0A0A1H9X0</accession>
<dbReference type="CDD" id="cd03784">
    <property type="entry name" value="GT1_Gtf-like"/>
    <property type="match status" value="1"/>
</dbReference>
<dbReference type="SUPFAM" id="SSF53756">
    <property type="entry name" value="UDP-Glycosyltransferase/glycogen phosphorylase"/>
    <property type="match status" value="1"/>
</dbReference>